<dbReference type="AlphaFoldDB" id="A0AAN9PF18"/>
<feature type="region of interest" description="Disordered" evidence="1">
    <location>
        <begin position="1"/>
        <end position="21"/>
    </location>
</feature>
<dbReference type="EMBL" id="JAYMYQ010000089">
    <property type="protein sequence ID" value="KAK7296031.1"/>
    <property type="molecule type" value="Genomic_DNA"/>
</dbReference>
<proteinExistence type="predicted"/>
<accession>A0AAN9PF18</accession>
<feature type="compositionally biased region" description="Basic and acidic residues" evidence="1">
    <location>
        <begin position="91"/>
        <end position="103"/>
    </location>
</feature>
<feature type="compositionally biased region" description="Gly residues" evidence="1">
    <location>
        <begin position="105"/>
        <end position="116"/>
    </location>
</feature>
<evidence type="ECO:0000313" key="3">
    <source>
        <dbReference type="Proteomes" id="UP001367508"/>
    </source>
</evidence>
<keyword evidence="3" id="KW-1185">Reference proteome</keyword>
<name>A0AAN9PF18_CANGL</name>
<comment type="caution">
    <text evidence="2">The sequence shown here is derived from an EMBL/GenBank/DDBJ whole genome shotgun (WGS) entry which is preliminary data.</text>
</comment>
<organism evidence="2 3">
    <name type="scientific">Canavalia gladiata</name>
    <name type="common">Sword bean</name>
    <name type="synonym">Dolichos gladiatus</name>
    <dbReference type="NCBI Taxonomy" id="3824"/>
    <lineage>
        <taxon>Eukaryota</taxon>
        <taxon>Viridiplantae</taxon>
        <taxon>Streptophyta</taxon>
        <taxon>Embryophyta</taxon>
        <taxon>Tracheophyta</taxon>
        <taxon>Spermatophyta</taxon>
        <taxon>Magnoliopsida</taxon>
        <taxon>eudicotyledons</taxon>
        <taxon>Gunneridae</taxon>
        <taxon>Pentapetalae</taxon>
        <taxon>rosids</taxon>
        <taxon>fabids</taxon>
        <taxon>Fabales</taxon>
        <taxon>Fabaceae</taxon>
        <taxon>Papilionoideae</taxon>
        <taxon>50 kb inversion clade</taxon>
        <taxon>NPAAA clade</taxon>
        <taxon>indigoferoid/millettioid clade</taxon>
        <taxon>Phaseoleae</taxon>
        <taxon>Canavalia</taxon>
    </lineage>
</organism>
<sequence>MPSCASSSKGVSRKLRLGPGRWTWRNRKQEIAKQCVDSFLPVDLARRGTPSVGNNMMDQPGSSGGSEASVNQQAPNPEPPEPLAPDLSHPLLDDNTRSQELNERGGQGPPSRWGGGLEEEQGGLRHWFAKSKWRWFFWVGFKSPSLNWLDLYWPHPPLGRSLLQPLWELLGDRRASGRKLFLLLHPFDKVNQERAIHVQRNSLSSPLYLFFHSTLRKKRFRQNECQQSQERIEEKSTVISLSFCCPRSYKPLDYQKEEVDFTSMRTELRYVLCFHRRSSAASCSCLSFSLRIVTRFSQSILRLESWSD</sequence>
<feature type="compositionally biased region" description="Polar residues" evidence="1">
    <location>
        <begin position="51"/>
        <end position="70"/>
    </location>
</feature>
<dbReference type="Proteomes" id="UP001367508">
    <property type="component" value="Unassembled WGS sequence"/>
</dbReference>
<feature type="compositionally biased region" description="Polar residues" evidence="1">
    <location>
        <begin position="1"/>
        <end position="10"/>
    </location>
</feature>
<reference evidence="2 3" key="1">
    <citation type="submission" date="2024-01" db="EMBL/GenBank/DDBJ databases">
        <title>The genomes of 5 underutilized Papilionoideae crops provide insights into root nodulation and disease resistanc.</title>
        <authorList>
            <person name="Jiang F."/>
        </authorList>
    </citation>
    <scope>NUCLEOTIDE SEQUENCE [LARGE SCALE GENOMIC DNA]</scope>
    <source>
        <strain evidence="2">LVBAO_FW01</strain>
        <tissue evidence="2">Leaves</tissue>
    </source>
</reference>
<evidence type="ECO:0000256" key="1">
    <source>
        <dbReference type="SAM" id="MobiDB-lite"/>
    </source>
</evidence>
<protein>
    <submittedName>
        <fullName evidence="2">Uncharacterized protein</fullName>
    </submittedName>
</protein>
<evidence type="ECO:0000313" key="2">
    <source>
        <dbReference type="EMBL" id="KAK7296031.1"/>
    </source>
</evidence>
<feature type="region of interest" description="Disordered" evidence="1">
    <location>
        <begin position="42"/>
        <end position="116"/>
    </location>
</feature>
<gene>
    <name evidence="2" type="ORF">VNO77_50927</name>
</gene>